<evidence type="ECO:0000256" key="3">
    <source>
        <dbReference type="ARBA" id="ARBA00022485"/>
    </source>
</evidence>
<dbReference type="GO" id="GO:0046872">
    <property type="term" value="F:metal ion binding"/>
    <property type="evidence" value="ECO:0007669"/>
    <property type="project" value="UniProtKB-KW"/>
</dbReference>
<reference evidence="11 12" key="1">
    <citation type="submission" date="2013-11" db="EMBL/GenBank/DDBJ databases">
        <title>Metagenomic analysis of a methanogenic consortium involved in long chain n-alkane degradation.</title>
        <authorList>
            <person name="Davidova I.A."/>
            <person name="Callaghan A.V."/>
            <person name="Wawrik B."/>
            <person name="Pruitt S."/>
            <person name="Marks C."/>
            <person name="Duncan K.E."/>
            <person name="Suflita J.M."/>
        </authorList>
    </citation>
    <scope>NUCLEOTIDE SEQUENCE [LARGE SCALE GENOMIC DNA]</scope>
    <source>
        <strain evidence="11 12">SPR</strain>
    </source>
</reference>
<dbReference type="SUPFAM" id="SSF50692">
    <property type="entry name" value="ADC-like"/>
    <property type="match status" value="1"/>
</dbReference>
<dbReference type="Pfam" id="PF01568">
    <property type="entry name" value="Molydop_binding"/>
    <property type="match status" value="1"/>
</dbReference>
<dbReference type="InterPro" id="IPR009010">
    <property type="entry name" value="Asp_de-COase-like_dom_sf"/>
</dbReference>
<dbReference type="Gene3D" id="3.40.228.10">
    <property type="entry name" value="Dimethylsulfoxide Reductase, domain 2"/>
    <property type="match status" value="1"/>
</dbReference>
<keyword evidence="7" id="KW-0560">Oxidoreductase</keyword>
<dbReference type="PROSITE" id="PS00490">
    <property type="entry name" value="MOLYBDOPTERIN_PROK_2"/>
    <property type="match status" value="1"/>
</dbReference>
<dbReference type="Gene3D" id="3.40.50.740">
    <property type="match status" value="1"/>
</dbReference>
<dbReference type="InterPro" id="IPR050612">
    <property type="entry name" value="Prok_Mopterin_Oxidored"/>
</dbReference>
<evidence type="ECO:0000256" key="6">
    <source>
        <dbReference type="ARBA" id="ARBA00022729"/>
    </source>
</evidence>
<gene>
    <name evidence="11" type="ORF">X474_06305</name>
</gene>
<dbReference type="AlphaFoldDB" id="A0A0D2JYW3"/>
<evidence type="ECO:0000256" key="2">
    <source>
        <dbReference type="ARBA" id="ARBA00010312"/>
    </source>
</evidence>
<dbReference type="PANTHER" id="PTHR43742">
    <property type="entry name" value="TRIMETHYLAMINE-N-OXIDE REDUCTASE"/>
    <property type="match status" value="1"/>
</dbReference>
<organism evidence="11 12">
    <name type="scientific">Dethiosulfatarculus sandiegensis</name>
    <dbReference type="NCBI Taxonomy" id="1429043"/>
    <lineage>
        <taxon>Bacteria</taxon>
        <taxon>Pseudomonadati</taxon>
        <taxon>Thermodesulfobacteriota</taxon>
        <taxon>Desulfarculia</taxon>
        <taxon>Desulfarculales</taxon>
        <taxon>Desulfarculaceae</taxon>
        <taxon>Dethiosulfatarculus</taxon>
    </lineage>
</organism>
<keyword evidence="9" id="KW-0411">Iron-sulfur</keyword>
<dbReference type="Pfam" id="PF04879">
    <property type="entry name" value="Molybdop_Fe4S4"/>
    <property type="match status" value="1"/>
</dbReference>
<evidence type="ECO:0000256" key="5">
    <source>
        <dbReference type="ARBA" id="ARBA00022723"/>
    </source>
</evidence>
<evidence type="ECO:0000313" key="12">
    <source>
        <dbReference type="Proteomes" id="UP000032233"/>
    </source>
</evidence>
<dbReference type="PROSITE" id="PS51669">
    <property type="entry name" value="4FE4S_MOW_BIS_MGD"/>
    <property type="match status" value="1"/>
</dbReference>
<dbReference type="Gene3D" id="2.40.40.20">
    <property type="match status" value="1"/>
</dbReference>
<dbReference type="InterPro" id="IPR006655">
    <property type="entry name" value="Mopterin_OxRdtase_prok_CS"/>
</dbReference>
<keyword evidence="5" id="KW-0479">Metal-binding</keyword>
<dbReference type="Gene3D" id="3.30.2070.10">
    <property type="entry name" value="Formate dehydrogenase/DMSO reductase"/>
    <property type="match status" value="1"/>
</dbReference>
<evidence type="ECO:0000256" key="8">
    <source>
        <dbReference type="ARBA" id="ARBA00023004"/>
    </source>
</evidence>
<keyword evidence="8" id="KW-0408">Iron</keyword>
<dbReference type="EMBL" id="AZAC01000008">
    <property type="protein sequence ID" value="KIX14750.1"/>
    <property type="molecule type" value="Genomic_DNA"/>
</dbReference>
<dbReference type="InterPro" id="IPR006656">
    <property type="entry name" value="Mopterin_OxRdtase"/>
</dbReference>
<sequence>MCTVRCPIEVHVEGGEVVHIEGSHPGGLNGSLCPRGGAGVALLNDSERPQQPLIRIGERGEGRWRQASWNEALSHVADKLMDVINRHGNRSVLFSDRGGPFPDLHKAFVKGLGSPNYCNHDASCARNVQHSAKSVMGLGRKGVSYDLKNAKHVVTQTRNIFEAINVSEVKNLTQALNSGCKLTVIDVRTTLTAAKAHNFFMVKPGSDYAFNLAVINTLIQKDLYDIDFVKKHFKDFDALVSFVQPYTAEWAGGECGIEPAKLVAFCKQLAEAAPQVIWHPGWNTARFKDSFYVSRTAYIINGLLGSLGAKGGLAITNKAKDCGKKGLKALADLFPKPEEKRADGVGWRYKHFDGGPGLLHLAFKAIETEDPYPVKAYIAYRHDPLMAMPDPDALRKVFDKLDLLISITFSWSDTAWYSDVVLPLSTYLERESIIAHKGGVKPKFFLRQRAVPPRYRSMAEWEIFTKLAKLMNMGPLAKFDSIEDIWKYQLEDTGLTISDFKEKGQVGLTDKPIYRDMDKFKWGSPSGKLEVISEVLEKAKLPSLKPYEPPQPPPDGQFRITFGRCALHTQGHTVNNPLLNEAMPINPIWINSLPAAHLGIKDGDQVEVSGNGYKAVSKAYVTDMVHPDCIFMLHGFGHKLPVESRAYGKGVADHELMKGGLDIWDPAGGAIALQEHFVSVKKAQ</sequence>
<keyword evidence="4" id="KW-0500">Molybdenum</keyword>
<accession>A0A0D2JYW3</accession>
<dbReference type="CDD" id="cd02778">
    <property type="entry name" value="MopB_CT_Thiosulfate-R-like"/>
    <property type="match status" value="1"/>
</dbReference>
<dbReference type="InParanoid" id="A0A0D2JYW3"/>
<dbReference type="GO" id="GO:0051539">
    <property type="term" value="F:4 iron, 4 sulfur cluster binding"/>
    <property type="evidence" value="ECO:0007669"/>
    <property type="project" value="UniProtKB-KW"/>
</dbReference>
<proteinExistence type="inferred from homology"/>
<evidence type="ECO:0000259" key="10">
    <source>
        <dbReference type="PROSITE" id="PS51669"/>
    </source>
</evidence>
<comment type="similarity">
    <text evidence="2">Belongs to the prokaryotic molybdopterin-containing oxidoreductase family.</text>
</comment>
<dbReference type="PATRIC" id="fig|1429043.3.peg.1340"/>
<keyword evidence="12" id="KW-1185">Reference proteome</keyword>
<dbReference type="GO" id="GO:0043546">
    <property type="term" value="F:molybdopterin cofactor binding"/>
    <property type="evidence" value="ECO:0007669"/>
    <property type="project" value="InterPro"/>
</dbReference>
<evidence type="ECO:0000256" key="9">
    <source>
        <dbReference type="ARBA" id="ARBA00023014"/>
    </source>
</evidence>
<dbReference type="STRING" id="1429043.X474_06305"/>
<evidence type="ECO:0000256" key="4">
    <source>
        <dbReference type="ARBA" id="ARBA00022505"/>
    </source>
</evidence>
<evidence type="ECO:0000313" key="11">
    <source>
        <dbReference type="EMBL" id="KIX14750.1"/>
    </source>
</evidence>
<dbReference type="InterPro" id="IPR006963">
    <property type="entry name" value="Mopterin_OxRdtase_4Fe-4S_dom"/>
</dbReference>
<dbReference type="PANTHER" id="PTHR43742:SF9">
    <property type="entry name" value="TETRATHIONATE REDUCTASE SUBUNIT A"/>
    <property type="match status" value="1"/>
</dbReference>
<keyword evidence="6" id="KW-0732">Signal</keyword>
<dbReference type="InterPro" id="IPR006657">
    <property type="entry name" value="MoPterin_dinucl-bd_dom"/>
</dbReference>
<name>A0A0D2JYW3_9BACT</name>
<dbReference type="Pfam" id="PF00384">
    <property type="entry name" value="Molybdopterin"/>
    <property type="match status" value="1"/>
</dbReference>
<protein>
    <submittedName>
        <fullName evidence="11">Thiosulfate reductase</fullName>
    </submittedName>
</protein>
<dbReference type="SUPFAM" id="SSF53706">
    <property type="entry name" value="Formate dehydrogenase/DMSO reductase, domains 1-3"/>
    <property type="match status" value="1"/>
</dbReference>
<comment type="cofactor">
    <cofactor evidence="1">
        <name>Mo-bis(molybdopterin guanine dinucleotide)</name>
        <dbReference type="ChEBI" id="CHEBI:60539"/>
    </cofactor>
</comment>
<comment type="caution">
    <text evidence="11">The sequence shown here is derived from an EMBL/GenBank/DDBJ whole genome shotgun (WGS) entry which is preliminary data.</text>
</comment>
<feature type="domain" description="4Fe-4S Mo/W bis-MGD-type" evidence="10">
    <location>
        <begin position="1"/>
        <end position="47"/>
    </location>
</feature>
<keyword evidence="3" id="KW-0004">4Fe-4S</keyword>
<evidence type="ECO:0000256" key="1">
    <source>
        <dbReference type="ARBA" id="ARBA00001942"/>
    </source>
</evidence>
<dbReference type="Gene3D" id="2.20.25.90">
    <property type="entry name" value="ADC-like domains"/>
    <property type="match status" value="1"/>
</dbReference>
<dbReference type="Proteomes" id="UP000032233">
    <property type="component" value="Unassembled WGS sequence"/>
</dbReference>
<evidence type="ECO:0000256" key="7">
    <source>
        <dbReference type="ARBA" id="ARBA00023002"/>
    </source>
</evidence>
<dbReference type="GO" id="GO:0016491">
    <property type="term" value="F:oxidoreductase activity"/>
    <property type="evidence" value="ECO:0007669"/>
    <property type="project" value="UniProtKB-KW"/>
</dbReference>